<dbReference type="EMBL" id="CH408158">
    <property type="protein sequence ID" value="EDK39548.2"/>
    <property type="molecule type" value="Genomic_DNA"/>
</dbReference>
<dbReference type="InterPro" id="IPR036457">
    <property type="entry name" value="PPM-type-like_dom_sf"/>
</dbReference>
<dbReference type="FunCoup" id="A5DK45">
    <property type="interactions" value="105"/>
</dbReference>
<sequence>MVGWRRCLSTSVTFTPVSGKGRLKIPLMKSPSHLGHFTSRVNRMYNEDRYSAGVLDVNGSKIFNFNIFDGHGGGQCSDFLTDNLSQHVENANGLAAVDEAGDKPREKLIKTYAKNVGGYWKRWFRHRKQNFAGMAKSGVQLSKIDHSSDLGMRIPMSFLEADYAFFGQEDNRSGSTCTSVFLQTIFSEDGASGTKESYYFGRKTVSLLSVAQVGDTKAILVDKNGDAHALTEAHHPSNPLEASRLRKYAANFFMTDSFGEERFISLANTRAFGDVEFKQMGVTAEPDISQYIIGDGQVIRHKLTADEIKNYTVGGLGGDESFLVLCTDGVTGVLTDQEIADIVMVHVNMKGTPRATPQVGAEEVIKFVEYVGGDDNATCMVIRLSGWGHWPIEDRTGELRQQRMNDGRRSDR</sequence>
<dbReference type="VEuPathDB" id="FungiDB:PGUG_03646"/>
<dbReference type="InterPro" id="IPR015655">
    <property type="entry name" value="PP2C"/>
</dbReference>
<dbReference type="OrthoDB" id="416093at2759"/>
<dbReference type="HOGENOM" id="CLU_021251_0_0_1"/>
<dbReference type="GO" id="GO:0004722">
    <property type="term" value="F:protein serine/threonine phosphatase activity"/>
    <property type="evidence" value="ECO:0007669"/>
    <property type="project" value="InterPro"/>
</dbReference>
<dbReference type="SUPFAM" id="SSF81606">
    <property type="entry name" value="PP2C-like"/>
    <property type="match status" value="1"/>
</dbReference>
<dbReference type="PROSITE" id="PS51746">
    <property type="entry name" value="PPM_2"/>
    <property type="match status" value="1"/>
</dbReference>
<dbReference type="SMART" id="SM00332">
    <property type="entry name" value="PP2Cc"/>
    <property type="match status" value="1"/>
</dbReference>
<gene>
    <name evidence="2" type="ORF">PGUG_03646</name>
</gene>
<reference evidence="2 3" key="1">
    <citation type="journal article" date="2009" name="Nature">
        <title>Evolution of pathogenicity and sexual reproduction in eight Candida genomes.</title>
        <authorList>
            <person name="Butler G."/>
            <person name="Rasmussen M.D."/>
            <person name="Lin M.F."/>
            <person name="Santos M.A."/>
            <person name="Sakthikumar S."/>
            <person name="Munro C.A."/>
            <person name="Rheinbay E."/>
            <person name="Grabherr M."/>
            <person name="Forche A."/>
            <person name="Reedy J.L."/>
            <person name="Agrafioti I."/>
            <person name="Arnaud M.B."/>
            <person name="Bates S."/>
            <person name="Brown A.J."/>
            <person name="Brunke S."/>
            <person name="Costanzo M.C."/>
            <person name="Fitzpatrick D.A."/>
            <person name="de Groot P.W."/>
            <person name="Harris D."/>
            <person name="Hoyer L.L."/>
            <person name="Hube B."/>
            <person name="Klis F.M."/>
            <person name="Kodira C."/>
            <person name="Lennard N."/>
            <person name="Logue M.E."/>
            <person name="Martin R."/>
            <person name="Neiman A.M."/>
            <person name="Nikolaou E."/>
            <person name="Quail M.A."/>
            <person name="Quinn J."/>
            <person name="Santos M.C."/>
            <person name="Schmitzberger F.F."/>
            <person name="Sherlock G."/>
            <person name="Shah P."/>
            <person name="Silverstein K.A."/>
            <person name="Skrzypek M.S."/>
            <person name="Soll D."/>
            <person name="Staggs R."/>
            <person name="Stansfield I."/>
            <person name="Stumpf M.P."/>
            <person name="Sudbery P.E."/>
            <person name="Srikantha T."/>
            <person name="Zeng Q."/>
            <person name="Berman J."/>
            <person name="Berriman M."/>
            <person name="Heitman J."/>
            <person name="Gow N.A."/>
            <person name="Lorenz M.C."/>
            <person name="Birren B.W."/>
            <person name="Kellis M."/>
            <person name="Cuomo C.A."/>
        </authorList>
    </citation>
    <scope>NUCLEOTIDE SEQUENCE [LARGE SCALE GENOMIC DNA]</scope>
    <source>
        <strain evidence="3">ATCC 6260 / CBS 566 / DSM 6381 / JCM 1539 / NBRC 10279 / NRRL Y-324</strain>
    </source>
</reference>
<dbReference type="RefSeq" id="XP_001484265.2">
    <property type="nucleotide sequence ID" value="XM_001484215.1"/>
</dbReference>
<dbReference type="Proteomes" id="UP000001997">
    <property type="component" value="Unassembled WGS sequence"/>
</dbReference>
<dbReference type="Gene3D" id="3.60.40.10">
    <property type="entry name" value="PPM-type phosphatase domain"/>
    <property type="match status" value="1"/>
</dbReference>
<dbReference type="eggNOG" id="KOG0698">
    <property type="taxonomic scope" value="Eukaryota"/>
</dbReference>
<dbReference type="PANTHER" id="PTHR13832:SF589">
    <property type="entry name" value="[PYRUVATE DEHYDROGENASE [ACETYL-TRANSFERRING]]-PHOSPHATASE 2, MITOCHONDRIAL"/>
    <property type="match status" value="1"/>
</dbReference>
<accession>A5DK45</accession>
<dbReference type="AlphaFoldDB" id="A5DK45"/>
<dbReference type="CDD" id="cd00143">
    <property type="entry name" value="PP2Cc"/>
    <property type="match status" value="1"/>
</dbReference>
<dbReference type="GeneID" id="5125870"/>
<dbReference type="Pfam" id="PF00481">
    <property type="entry name" value="PP2C"/>
    <property type="match status" value="2"/>
</dbReference>
<protein>
    <recommendedName>
        <fullName evidence="1">PPM-type phosphatase domain-containing protein</fullName>
    </recommendedName>
</protein>
<organism evidence="2 3">
    <name type="scientific">Meyerozyma guilliermondii (strain ATCC 6260 / CBS 566 / DSM 6381 / JCM 1539 / NBRC 10279 / NRRL Y-324)</name>
    <name type="common">Yeast</name>
    <name type="synonym">Candida guilliermondii</name>
    <dbReference type="NCBI Taxonomy" id="294746"/>
    <lineage>
        <taxon>Eukaryota</taxon>
        <taxon>Fungi</taxon>
        <taxon>Dikarya</taxon>
        <taxon>Ascomycota</taxon>
        <taxon>Saccharomycotina</taxon>
        <taxon>Pichiomycetes</taxon>
        <taxon>Debaryomycetaceae</taxon>
        <taxon>Meyerozyma</taxon>
    </lineage>
</organism>
<proteinExistence type="predicted"/>
<keyword evidence="3" id="KW-1185">Reference proteome</keyword>
<evidence type="ECO:0000313" key="2">
    <source>
        <dbReference type="EMBL" id="EDK39548.2"/>
    </source>
</evidence>
<dbReference type="InParanoid" id="A5DK45"/>
<dbReference type="OMA" id="FKGGSTC"/>
<dbReference type="STRING" id="294746.A5DK45"/>
<dbReference type="KEGG" id="pgu:PGUG_03646"/>
<evidence type="ECO:0000313" key="3">
    <source>
        <dbReference type="Proteomes" id="UP000001997"/>
    </source>
</evidence>
<dbReference type="InterPro" id="IPR001932">
    <property type="entry name" value="PPM-type_phosphatase-like_dom"/>
</dbReference>
<name>A5DK45_PICGU</name>
<evidence type="ECO:0000259" key="1">
    <source>
        <dbReference type="PROSITE" id="PS51746"/>
    </source>
</evidence>
<dbReference type="PANTHER" id="PTHR13832">
    <property type="entry name" value="PROTEIN PHOSPHATASE 2C"/>
    <property type="match status" value="1"/>
</dbReference>
<feature type="domain" description="PPM-type phosphatase" evidence="1">
    <location>
        <begin position="33"/>
        <end position="384"/>
    </location>
</feature>